<evidence type="ECO:0000313" key="4">
    <source>
        <dbReference type="Proteomes" id="UP001596270"/>
    </source>
</evidence>
<dbReference type="Proteomes" id="UP001596270">
    <property type="component" value="Unassembled WGS sequence"/>
</dbReference>
<dbReference type="Pfam" id="PF03364">
    <property type="entry name" value="Polyketide_cyc"/>
    <property type="match status" value="1"/>
</dbReference>
<protein>
    <submittedName>
        <fullName evidence="3">Type II toxin-antitoxin system RatA family toxin</fullName>
    </submittedName>
</protein>
<proteinExistence type="inferred from homology"/>
<evidence type="ECO:0000256" key="1">
    <source>
        <dbReference type="ARBA" id="ARBA00008918"/>
    </source>
</evidence>
<dbReference type="PANTHER" id="PTHR12901:SF10">
    <property type="entry name" value="COENZYME Q-BINDING PROTEIN COQ10, MITOCHONDRIAL"/>
    <property type="match status" value="1"/>
</dbReference>
<evidence type="ECO:0000259" key="2">
    <source>
        <dbReference type="Pfam" id="PF03364"/>
    </source>
</evidence>
<dbReference type="SUPFAM" id="SSF55961">
    <property type="entry name" value="Bet v1-like"/>
    <property type="match status" value="1"/>
</dbReference>
<keyword evidence="4" id="KW-1185">Reference proteome</keyword>
<feature type="domain" description="Coenzyme Q-binding protein COQ10 START" evidence="2">
    <location>
        <begin position="12"/>
        <end position="137"/>
    </location>
</feature>
<dbReference type="InterPro" id="IPR023393">
    <property type="entry name" value="START-like_dom_sf"/>
</dbReference>
<comment type="similarity">
    <text evidence="1">Belongs to the ribosome association toxin RatA family.</text>
</comment>
<organism evidence="3 4">
    <name type="scientific">Polaromonas aquatica</name>
    <dbReference type="NCBI Taxonomy" id="332657"/>
    <lineage>
        <taxon>Bacteria</taxon>
        <taxon>Pseudomonadati</taxon>
        <taxon>Pseudomonadota</taxon>
        <taxon>Betaproteobacteria</taxon>
        <taxon>Burkholderiales</taxon>
        <taxon>Comamonadaceae</taxon>
        <taxon>Polaromonas</taxon>
    </lineage>
</organism>
<sequence>MKTVHKSVLIWYSAAEMFSLVTDVASYPQFLPWCDEAVVIEENAHGMTARIGLGMAGLKQSFTTRNTHVKDRKVSLKLVDGPFSQLDGQWDFTPVGKGSERACKIEFSLRYDFDNAALAAMVGPVFDKIAGSLVDAFVKRAGQVYGEI</sequence>
<dbReference type="Gene3D" id="3.30.530.20">
    <property type="match status" value="1"/>
</dbReference>
<dbReference type="InterPro" id="IPR005031">
    <property type="entry name" value="COQ10_START"/>
</dbReference>
<evidence type="ECO:0000313" key="3">
    <source>
        <dbReference type="EMBL" id="MFC6280866.1"/>
    </source>
</evidence>
<accession>A0ABW1TWM1</accession>
<name>A0ABW1TWM1_9BURK</name>
<dbReference type="PANTHER" id="PTHR12901">
    <property type="entry name" value="SPERM PROTEIN HOMOLOG"/>
    <property type="match status" value="1"/>
</dbReference>
<dbReference type="CDD" id="cd07813">
    <property type="entry name" value="COQ10p_like"/>
    <property type="match status" value="1"/>
</dbReference>
<dbReference type="EMBL" id="JBHSRS010000015">
    <property type="protein sequence ID" value="MFC6280866.1"/>
    <property type="molecule type" value="Genomic_DNA"/>
</dbReference>
<reference evidence="4" key="1">
    <citation type="journal article" date="2019" name="Int. J. Syst. Evol. Microbiol.">
        <title>The Global Catalogue of Microorganisms (GCM) 10K type strain sequencing project: providing services to taxonomists for standard genome sequencing and annotation.</title>
        <authorList>
            <consortium name="The Broad Institute Genomics Platform"/>
            <consortium name="The Broad Institute Genome Sequencing Center for Infectious Disease"/>
            <person name="Wu L."/>
            <person name="Ma J."/>
        </authorList>
    </citation>
    <scope>NUCLEOTIDE SEQUENCE [LARGE SCALE GENOMIC DNA]</scope>
    <source>
        <strain evidence="4">CCUG 39402</strain>
    </source>
</reference>
<comment type="caution">
    <text evidence="3">The sequence shown here is derived from an EMBL/GenBank/DDBJ whole genome shotgun (WGS) entry which is preliminary data.</text>
</comment>
<dbReference type="InterPro" id="IPR044996">
    <property type="entry name" value="COQ10-like"/>
</dbReference>
<gene>
    <name evidence="3" type="ORF">ACFQND_06440</name>
</gene>
<dbReference type="RefSeq" id="WP_371438659.1">
    <property type="nucleotide sequence ID" value="NZ_JBHSRS010000015.1"/>
</dbReference>